<comment type="caution">
    <text evidence="1">The sequence shown here is derived from an EMBL/GenBank/DDBJ whole genome shotgun (WGS) entry which is preliminary data.</text>
</comment>
<reference evidence="1" key="1">
    <citation type="journal article" date="2021" name="PeerJ">
        <title>Extensive microbial diversity within the chicken gut microbiome revealed by metagenomics and culture.</title>
        <authorList>
            <person name="Gilroy R."/>
            <person name="Ravi A."/>
            <person name="Getino M."/>
            <person name="Pursley I."/>
            <person name="Horton D.L."/>
            <person name="Alikhan N.F."/>
            <person name="Baker D."/>
            <person name="Gharbi K."/>
            <person name="Hall N."/>
            <person name="Watson M."/>
            <person name="Adriaenssens E.M."/>
            <person name="Foster-Nyarko E."/>
            <person name="Jarju S."/>
            <person name="Secka A."/>
            <person name="Antonio M."/>
            <person name="Oren A."/>
            <person name="Chaudhuri R.R."/>
            <person name="La Ragione R."/>
            <person name="Hildebrand F."/>
            <person name="Pallen M.J."/>
        </authorList>
    </citation>
    <scope>NUCLEOTIDE SEQUENCE</scope>
    <source>
        <strain evidence="1">ChiHecec2B26-7398</strain>
    </source>
</reference>
<gene>
    <name evidence="1" type="ORF">H9846_09110</name>
</gene>
<dbReference type="AlphaFoldDB" id="A0A9D2BW11"/>
<feature type="non-terminal residue" evidence="1">
    <location>
        <position position="1"/>
    </location>
</feature>
<dbReference type="Proteomes" id="UP000886751">
    <property type="component" value="Unassembled WGS sequence"/>
</dbReference>
<proteinExistence type="predicted"/>
<evidence type="ECO:0000313" key="2">
    <source>
        <dbReference type="Proteomes" id="UP000886751"/>
    </source>
</evidence>
<organism evidence="1 2">
    <name type="scientific">Candidatus Gemmiger excrementipullorum</name>
    <dbReference type="NCBI Taxonomy" id="2838610"/>
    <lineage>
        <taxon>Bacteria</taxon>
        <taxon>Bacillati</taxon>
        <taxon>Bacillota</taxon>
        <taxon>Clostridia</taxon>
        <taxon>Eubacteriales</taxon>
        <taxon>Gemmiger</taxon>
    </lineage>
</organism>
<name>A0A9D2BW11_9FIRM</name>
<protein>
    <submittedName>
        <fullName evidence="1">Recombinase family protein</fullName>
    </submittedName>
</protein>
<evidence type="ECO:0000313" key="1">
    <source>
        <dbReference type="EMBL" id="HIX95602.1"/>
    </source>
</evidence>
<accession>A0A9D2BW11</accession>
<sequence length="106" mass="12312">DKIEDTESLLIAARAKKQTIEAEKLTGDNIYKVLIYFEKLYGVMNETERRQLIEALISEIQIYPERQANGQWLKSIKFKLPIIEEDMSISLDNEEQVEVAALLQRV</sequence>
<reference evidence="1" key="2">
    <citation type="submission" date="2021-04" db="EMBL/GenBank/DDBJ databases">
        <authorList>
            <person name="Gilroy R."/>
        </authorList>
    </citation>
    <scope>NUCLEOTIDE SEQUENCE</scope>
    <source>
        <strain evidence="1">ChiHecec2B26-7398</strain>
    </source>
</reference>
<dbReference type="EMBL" id="DXEI01000135">
    <property type="protein sequence ID" value="HIX95602.1"/>
    <property type="molecule type" value="Genomic_DNA"/>
</dbReference>